<dbReference type="CDD" id="cd00833">
    <property type="entry name" value="PKS"/>
    <property type="match status" value="1"/>
</dbReference>
<dbReference type="Pfam" id="PF00109">
    <property type="entry name" value="ketoacyl-synt"/>
    <property type="match status" value="2"/>
</dbReference>
<evidence type="ECO:0000313" key="6">
    <source>
        <dbReference type="EMBL" id="MFC5058382.1"/>
    </source>
</evidence>
<reference evidence="7" key="1">
    <citation type="journal article" date="2019" name="Int. J. Syst. Evol. Microbiol.">
        <title>The Global Catalogue of Microorganisms (GCM) 10K type strain sequencing project: providing services to taxonomists for standard genome sequencing and annotation.</title>
        <authorList>
            <consortium name="The Broad Institute Genomics Platform"/>
            <consortium name="The Broad Institute Genome Sequencing Center for Infectious Disease"/>
            <person name="Wu L."/>
            <person name="Ma J."/>
        </authorList>
    </citation>
    <scope>NUCLEOTIDE SEQUENCE [LARGE SCALE GENOMIC DNA]</scope>
    <source>
        <strain evidence="7">KCTC 12848</strain>
    </source>
</reference>
<dbReference type="Gene3D" id="3.30.70.3290">
    <property type="match status" value="1"/>
</dbReference>
<dbReference type="InterPro" id="IPR001227">
    <property type="entry name" value="Ac_transferase_dom_sf"/>
</dbReference>
<dbReference type="InterPro" id="IPR016039">
    <property type="entry name" value="Thiolase-like"/>
</dbReference>
<dbReference type="InterPro" id="IPR014043">
    <property type="entry name" value="Acyl_transferase_dom"/>
</dbReference>
<dbReference type="PANTHER" id="PTHR43775">
    <property type="entry name" value="FATTY ACID SYNTHASE"/>
    <property type="match status" value="1"/>
</dbReference>
<dbReference type="SUPFAM" id="SSF53901">
    <property type="entry name" value="Thiolase-like"/>
    <property type="match status" value="2"/>
</dbReference>
<dbReference type="Proteomes" id="UP001595833">
    <property type="component" value="Unassembled WGS sequence"/>
</dbReference>
<keyword evidence="7" id="KW-1185">Reference proteome</keyword>
<organism evidence="6 7">
    <name type="scientific">Saccharothrix xinjiangensis</name>
    <dbReference type="NCBI Taxonomy" id="204798"/>
    <lineage>
        <taxon>Bacteria</taxon>
        <taxon>Bacillati</taxon>
        <taxon>Actinomycetota</taxon>
        <taxon>Actinomycetes</taxon>
        <taxon>Pseudonocardiales</taxon>
        <taxon>Pseudonocardiaceae</taxon>
        <taxon>Saccharothrix</taxon>
    </lineage>
</organism>
<proteinExistence type="predicted"/>
<dbReference type="Pfam" id="PF00550">
    <property type="entry name" value="PP-binding"/>
    <property type="match status" value="1"/>
</dbReference>
<keyword evidence="1" id="KW-0596">Phosphopantetheine</keyword>
<dbReference type="InterPro" id="IPR020806">
    <property type="entry name" value="PKS_PP-bd"/>
</dbReference>
<dbReference type="PANTHER" id="PTHR43775:SF37">
    <property type="entry name" value="SI:DKEY-61P9.11"/>
    <property type="match status" value="1"/>
</dbReference>
<dbReference type="InterPro" id="IPR009081">
    <property type="entry name" value="PP-bd_ACP"/>
</dbReference>
<dbReference type="Pfam" id="PF00698">
    <property type="entry name" value="Acyl_transf_1"/>
    <property type="match status" value="1"/>
</dbReference>
<evidence type="ECO:0000259" key="5">
    <source>
        <dbReference type="PROSITE" id="PS52004"/>
    </source>
</evidence>
<dbReference type="PROSITE" id="PS50075">
    <property type="entry name" value="CARRIER"/>
    <property type="match status" value="1"/>
</dbReference>
<dbReference type="InterPro" id="IPR032821">
    <property type="entry name" value="PKS_assoc"/>
</dbReference>
<dbReference type="InterPro" id="IPR016036">
    <property type="entry name" value="Malonyl_transacylase_ACP-bd"/>
</dbReference>
<dbReference type="SMART" id="SM00823">
    <property type="entry name" value="PKS_PP"/>
    <property type="match status" value="1"/>
</dbReference>
<comment type="caution">
    <text evidence="6">The sequence shown here is derived from an EMBL/GenBank/DDBJ whole genome shotgun (WGS) entry which is preliminary data.</text>
</comment>
<evidence type="ECO:0000313" key="7">
    <source>
        <dbReference type="Proteomes" id="UP001595833"/>
    </source>
</evidence>
<gene>
    <name evidence="6" type="ORF">ACFPFM_32125</name>
</gene>
<dbReference type="SUPFAM" id="SSF55048">
    <property type="entry name" value="Probable ACP-binding domain of malonyl-CoA ACP transacylase"/>
    <property type="match status" value="1"/>
</dbReference>
<feature type="domain" description="Carrier" evidence="4">
    <location>
        <begin position="858"/>
        <end position="933"/>
    </location>
</feature>
<evidence type="ECO:0000256" key="1">
    <source>
        <dbReference type="ARBA" id="ARBA00022450"/>
    </source>
</evidence>
<dbReference type="SMART" id="SM00825">
    <property type="entry name" value="PKS_KS"/>
    <property type="match status" value="1"/>
</dbReference>
<name>A0ABV9Y9W1_9PSEU</name>
<dbReference type="RefSeq" id="WP_380648099.1">
    <property type="nucleotide sequence ID" value="NZ_JBHSJB010000032.1"/>
</dbReference>
<dbReference type="SMART" id="SM00827">
    <property type="entry name" value="PKS_AT"/>
    <property type="match status" value="1"/>
</dbReference>
<dbReference type="Gene3D" id="1.10.1200.10">
    <property type="entry name" value="ACP-like"/>
    <property type="match status" value="1"/>
</dbReference>
<dbReference type="Gene3D" id="3.40.47.10">
    <property type="match status" value="2"/>
</dbReference>
<evidence type="ECO:0000256" key="3">
    <source>
        <dbReference type="ARBA" id="ARBA00022679"/>
    </source>
</evidence>
<dbReference type="Pfam" id="PF02801">
    <property type="entry name" value="Ketoacyl-synt_C"/>
    <property type="match status" value="1"/>
</dbReference>
<dbReference type="SUPFAM" id="SSF47336">
    <property type="entry name" value="ACP-like"/>
    <property type="match status" value="1"/>
</dbReference>
<dbReference type="EMBL" id="JBHSJB010000032">
    <property type="protein sequence ID" value="MFC5058382.1"/>
    <property type="molecule type" value="Genomic_DNA"/>
</dbReference>
<feature type="non-terminal residue" evidence="6">
    <location>
        <position position="1017"/>
    </location>
</feature>
<keyword evidence="2" id="KW-0597">Phosphoprotein</keyword>
<keyword evidence="3" id="KW-0808">Transferase</keyword>
<evidence type="ECO:0000256" key="2">
    <source>
        <dbReference type="ARBA" id="ARBA00022553"/>
    </source>
</evidence>
<dbReference type="InterPro" id="IPR016035">
    <property type="entry name" value="Acyl_Trfase/lysoPLipase"/>
</dbReference>
<accession>A0ABV9Y9W1</accession>
<dbReference type="SUPFAM" id="SSF52151">
    <property type="entry name" value="FabD/lysophospholipase-like"/>
    <property type="match status" value="1"/>
</dbReference>
<dbReference type="InterPro" id="IPR036736">
    <property type="entry name" value="ACP-like_sf"/>
</dbReference>
<sequence length="1017" mass="106039">MGFSEDVAVVGMSCRLPGAPDPDSFWRLLRAGAEAVTPVPPDRVDAGTGRGGFLDRVGDFDPAFFGISPREAAEVDPQQRLVLELAWEAFEDAGVLPGGDAGVFIGAIREDYADLRGPDDLSAHSMTASQRGMIANRVSYALGLRGPSFVVDAAQASSLVAVHTACAGLLREECSVALAGGVNLNLSARSAVTAVKFGGLSPDGRCHVFDARANGYVRGEGGALVLLKRLADAEADGDPVHCVIRGSAVTNDGGGAGLTVPVRAAQARVLRLAYRRAGVDPADVRYVELHGTGTRVGDPVEAAALGEVLGVGRPADRPLLVGSVKTNIGHLEGAAGAAGLLKAVLAVKHGELPASLNYETPNPEIPLDALGICVQDRTGPWPQPGPRLAGVSSFGMGGTNCHVVLAEWTGDRRSAGTAAGPWVLSARTAQALRDQATRLRERVEADPGLDLAGAARTTATARSTFEHRAVLIAPDRDRVRAGLAALAADLPFPGLVRGTARRPGGVAFVFPGQGTQWPAMAAELLDTSPVFADRMRECAEALAPHIDFPLLDVARGDAHEVDVVQPVLFAIMVSLAALWRSLGVEPDAVVGHSQGEVAAACVAGALSLDDAAKVAAVRSRAFRDMPGVGAMAAVPLPERDVATRLTDGLWIAAVNGPASTVVVGEAAAVRGFTESCERDGVRVRRVHVSTASHSPLVEPLREQLLADLGDIAPRAADVTFVSTVTGGPVPGADLDASYWYRNLRQRVEFEEATRSLTALGCDVFIESSPHPVLTGPVQQIAGDALVVGTLRRDEGGLDQVLTSAAQLHVHGLRPAWERVSDGPRAHLPTYPFQRQRHWLGEQAPEPEAPEPEARRAPGDALGLVRAHLAAVLGHPSPDTVPVDLPFRELGVDSHLAVELRNRLVGATGAALPVTALFDHPTCADLADHLNGDRVANAPVALSGSDGDDDDPVVVVGMACRFPGGVASPEDLWDLVSEGRDVISGFPADRGWGSGFGGFVDDVAGFDAGFFGISPREA</sequence>
<protein>
    <submittedName>
        <fullName evidence="6">Type I polyketide synthase</fullName>
    </submittedName>
</protein>
<dbReference type="Gene3D" id="3.40.366.10">
    <property type="entry name" value="Malonyl-Coenzyme A Acyl Carrier Protein, domain 2"/>
    <property type="match status" value="1"/>
</dbReference>
<feature type="domain" description="Ketosynthase family 3 (KS3)" evidence="5">
    <location>
        <begin position="4"/>
        <end position="407"/>
    </location>
</feature>
<dbReference type="InterPro" id="IPR050091">
    <property type="entry name" value="PKS_NRPS_Biosynth_Enz"/>
</dbReference>
<dbReference type="InterPro" id="IPR020841">
    <property type="entry name" value="PKS_Beta-ketoAc_synthase_dom"/>
</dbReference>
<evidence type="ECO:0000259" key="4">
    <source>
        <dbReference type="PROSITE" id="PS50075"/>
    </source>
</evidence>
<dbReference type="Pfam" id="PF16197">
    <property type="entry name" value="KAsynt_C_assoc"/>
    <property type="match status" value="1"/>
</dbReference>
<dbReference type="SMART" id="SM01294">
    <property type="entry name" value="PKS_PP_betabranch"/>
    <property type="match status" value="1"/>
</dbReference>
<dbReference type="InterPro" id="IPR014031">
    <property type="entry name" value="Ketoacyl_synth_C"/>
</dbReference>
<dbReference type="PROSITE" id="PS52004">
    <property type="entry name" value="KS3_2"/>
    <property type="match status" value="1"/>
</dbReference>
<dbReference type="InterPro" id="IPR014030">
    <property type="entry name" value="Ketoacyl_synth_N"/>
</dbReference>